<dbReference type="InterPro" id="IPR011009">
    <property type="entry name" value="Kinase-like_dom_sf"/>
</dbReference>
<keyword evidence="3" id="KW-1185">Reference proteome</keyword>
<reference evidence="2 3" key="1">
    <citation type="submission" date="2020-07" db="EMBL/GenBank/DDBJ databases">
        <title>Sequencing the genomes of 1000 actinobacteria strains.</title>
        <authorList>
            <person name="Klenk H.-P."/>
        </authorList>
    </citation>
    <scope>NUCLEOTIDE SEQUENCE [LARGE SCALE GENOMIC DNA]</scope>
    <source>
        <strain evidence="2 3">DSM 43814</strain>
    </source>
</reference>
<dbReference type="SUPFAM" id="SSF56112">
    <property type="entry name" value="Protein kinase-like (PK-like)"/>
    <property type="match status" value="1"/>
</dbReference>
<evidence type="ECO:0000259" key="1">
    <source>
        <dbReference type="Pfam" id="PF01636"/>
    </source>
</evidence>
<keyword evidence="2" id="KW-0418">Kinase</keyword>
<dbReference type="InterPro" id="IPR051678">
    <property type="entry name" value="AGP_Transferase"/>
</dbReference>
<evidence type="ECO:0000313" key="2">
    <source>
        <dbReference type="EMBL" id="NYF59052.1"/>
    </source>
</evidence>
<name>A0ABX2RUQ6_9ACTN</name>
<dbReference type="Proteomes" id="UP000631553">
    <property type="component" value="Unassembled WGS sequence"/>
</dbReference>
<feature type="domain" description="Aminoglycoside phosphotransferase" evidence="1">
    <location>
        <begin position="42"/>
        <end position="282"/>
    </location>
</feature>
<dbReference type="RefSeq" id="WP_179804813.1">
    <property type="nucleotide sequence ID" value="NZ_JACCCQ010000001.1"/>
</dbReference>
<dbReference type="Gene3D" id="3.90.1200.10">
    <property type="match status" value="1"/>
</dbReference>
<evidence type="ECO:0000313" key="3">
    <source>
        <dbReference type="Proteomes" id="UP000631553"/>
    </source>
</evidence>
<accession>A0ABX2RUQ6</accession>
<dbReference type="EMBL" id="JACCCQ010000001">
    <property type="protein sequence ID" value="NYF59052.1"/>
    <property type="molecule type" value="Genomic_DNA"/>
</dbReference>
<gene>
    <name evidence="2" type="ORF">HDA35_004883</name>
</gene>
<keyword evidence="2" id="KW-0808">Transferase</keyword>
<protein>
    <submittedName>
        <fullName evidence="2">Aminoglycoside phosphotransferase (APT) family kinase protein</fullName>
    </submittedName>
</protein>
<dbReference type="Pfam" id="PF01636">
    <property type="entry name" value="APH"/>
    <property type="match status" value="1"/>
</dbReference>
<dbReference type="PANTHER" id="PTHR21310">
    <property type="entry name" value="AMINOGLYCOSIDE PHOSPHOTRANSFERASE-RELATED-RELATED"/>
    <property type="match status" value="1"/>
</dbReference>
<dbReference type="GO" id="GO:0016301">
    <property type="term" value="F:kinase activity"/>
    <property type="evidence" value="ECO:0007669"/>
    <property type="project" value="UniProtKB-KW"/>
</dbReference>
<proteinExistence type="predicted"/>
<sequence length="351" mass="39012">MTVREADQVTRHAHLPRRIRCGRILRRALRRDDLEVSDCQELSADVYQLTLTTGEPASVVMKRREPAAAHRDRLLVRRWLPAVGLADAGPPLLATVCEQEVGAAWSVYEWLDGQCLDRIPVDPGAVDRLVDVVAAMHVRFAGHPLMAEVRHHGAHLGRDAYAGQLDDAMLALSAARRDAVVRMHLPEALLTDLERAVRRAREETPALLALLDQVGGPDTLLHGDLWPKNVLAGPGWLRLIDWERLGVGPAIYDLSTLLMRLPPAARRGVLDRYLAQLATAGWPLPTVDDVVLLTTALERARLATLISWRVLDLLQAPAGPAAVWAGGQLRSIRTWWHQIDPRPREEEVTIH</sequence>
<comment type="caution">
    <text evidence="2">The sequence shown here is derived from an EMBL/GenBank/DDBJ whole genome shotgun (WGS) entry which is preliminary data.</text>
</comment>
<organism evidence="2 3">
    <name type="scientific">Micromonospora purpureochromogenes</name>
    <dbReference type="NCBI Taxonomy" id="47872"/>
    <lineage>
        <taxon>Bacteria</taxon>
        <taxon>Bacillati</taxon>
        <taxon>Actinomycetota</taxon>
        <taxon>Actinomycetes</taxon>
        <taxon>Micromonosporales</taxon>
        <taxon>Micromonosporaceae</taxon>
        <taxon>Micromonospora</taxon>
    </lineage>
</organism>
<dbReference type="InterPro" id="IPR002575">
    <property type="entry name" value="Aminoglycoside_PTrfase"/>
</dbReference>